<proteinExistence type="inferred from homology"/>
<evidence type="ECO:0000256" key="2">
    <source>
        <dbReference type="ARBA" id="ARBA00009347"/>
    </source>
</evidence>
<dbReference type="PANTHER" id="PTHR43884:SF20">
    <property type="entry name" value="ACYL-COA DEHYDROGENASE FADE28"/>
    <property type="match status" value="1"/>
</dbReference>
<name>A0A7Y6NN14_9BURK</name>
<dbReference type="PANTHER" id="PTHR43884">
    <property type="entry name" value="ACYL-COA DEHYDROGENASE"/>
    <property type="match status" value="1"/>
</dbReference>
<dbReference type="Pfam" id="PF00441">
    <property type="entry name" value="Acyl-CoA_dh_1"/>
    <property type="match status" value="1"/>
</dbReference>
<evidence type="ECO:0000259" key="8">
    <source>
        <dbReference type="Pfam" id="PF02771"/>
    </source>
</evidence>
<evidence type="ECO:0000256" key="5">
    <source>
        <dbReference type="ARBA" id="ARBA00023002"/>
    </source>
</evidence>
<feature type="domain" description="Acyl-CoA dehydrogenase/oxidase N-terminal" evidence="8">
    <location>
        <begin position="7"/>
        <end position="117"/>
    </location>
</feature>
<dbReference type="SUPFAM" id="SSF47203">
    <property type="entry name" value="Acyl-CoA dehydrogenase C-terminal domain-like"/>
    <property type="match status" value="1"/>
</dbReference>
<comment type="cofactor">
    <cofactor evidence="1">
        <name>FAD</name>
        <dbReference type="ChEBI" id="CHEBI:57692"/>
    </cofactor>
</comment>
<keyword evidence="4" id="KW-0274">FAD</keyword>
<dbReference type="Pfam" id="PF02770">
    <property type="entry name" value="Acyl-CoA_dh_M"/>
    <property type="match status" value="1"/>
</dbReference>
<dbReference type="InterPro" id="IPR036250">
    <property type="entry name" value="AcylCo_DH-like_C"/>
</dbReference>
<dbReference type="InterPro" id="IPR046373">
    <property type="entry name" value="Acyl-CoA_Oxase/DH_mid-dom_sf"/>
</dbReference>
<dbReference type="Gene3D" id="1.20.140.10">
    <property type="entry name" value="Butyryl-CoA Dehydrogenase, subunit A, domain 3"/>
    <property type="match status" value="1"/>
</dbReference>
<organism evidence="9 10">
    <name type="scientific">Piscinibacter koreensis</name>
    <dbReference type="NCBI Taxonomy" id="2742824"/>
    <lineage>
        <taxon>Bacteria</taxon>
        <taxon>Pseudomonadati</taxon>
        <taxon>Pseudomonadota</taxon>
        <taxon>Betaproteobacteria</taxon>
        <taxon>Burkholderiales</taxon>
        <taxon>Sphaerotilaceae</taxon>
        <taxon>Piscinibacter</taxon>
    </lineage>
</organism>
<dbReference type="EMBL" id="JABWMJ010000004">
    <property type="protein sequence ID" value="NUZ06144.1"/>
    <property type="molecule type" value="Genomic_DNA"/>
</dbReference>
<dbReference type="Pfam" id="PF02771">
    <property type="entry name" value="Acyl-CoA_dh_N"/>
    <property type="match status" value="1"/>
</dbReference>
<feature type="domain" description="Acyl-CoA oxidase/dehydrogenase middle" evidence="7">
    <location>
        <begin position="126"/>
        <end position="213"/>
    </location>
</feature>
<dbReference type="RefSeq" id="WP_176068841.1">
    <property type="nucleotide sequence ID" value="NZ_JABWMJ010000004.1"/>
</dbReference>
<reference evidence="9 10" key="1">
    <citation type="submission" date="2020-06" db="EMBL/GenBank/DDBJ databases">
        <title>Schlegella sp. ID0723 isolated from air conditioner.</title>
        <authorList>
            <person name="Kim D.Y."/>
            <person name="Kim D.-U."/>
        </authorList>
    </citation>
    <scope>NUCLEOTIDE SEQUENCE [LARGE SCALE GENOMIC DNA]</scope>
    <source>
        <strain evidence="9 10">ID0723</strain>
    </source>
</reference>
<gene>
    <name evidence="9" type="ORF">HQN59_10250</name>
</gene>
<keyword evidence="10" id="KW-1185">Reference proteome</keyword>
<keyword evidence="5" id="KW-0560">Oxidoreductase</keyword>
<accession>A0A7Y6NN14</accession>
<evidence type="ECO:0000259" key="7">
    <source>
        <dbReference type="Pfam" id="PF02770"/>
    </source>
</evidence>
<comment type="caution">
    <text evidence="9">The sequence shown here is derived from an EMBL/GenBank/DDBJ whole genome shotgun (WGS) entry which is preliminary data.</text>
</comment>
<evidence type="ECO:0000313" key="10">
    <source>
        <dbReference type="Proteomes" id="UP000529637"/>
    </source>
</evidence>
<dbReference type="InterPro" id="IPR013786">
    <property type="entry name" value="AcylCoA_DH/ox_N"/>
</dbReference>
<evidence type="ECO:0000313" key="9">
    <source>
        <dbReference type="EMBL" id="NUZ06144.1"/>
    </source>
</evidence>
<sequence>MNFELDDDQIQLHDSVRRLLADRGRFEQRRTAAASDAGFSSELWSGLAELGVTGLAVDEAYGGFARSAVDRMVVMQACGRALLLEPLLASAVLGATALQHAGDEAQRRTLLPGVAAGTRLLAWAHDEAGAHHAERRIATRARAEGGAWRLDGRKINVLHGAAASSLVVSARIDGAPGDTGGIALFIVDADAAGMQRRAHRLVDDTPAAEIAFDGAAAEPLGDPRDAGAADAALRATLAAGIGAACADMVGAMELAYELAVDYLNTRRQFGRPIGENQALRHKAAEMLVGLEMARSMAIAAAVALDDPAGDESARDLSRAKLVVGRHARLVCQHAVQIHGGIGMTEEYAVGHALRRVHVLDQLFGDVAAQARRLAAAA</sequence>
<evidence type="ECO:0000259" key="6">
    <source>
        <dbReference type="Pfam" id="PF00441"/>
    </source>
</evidence>
<comment type="similarity">
    <text evidence="2">Belongs to the acyl-CoA dehydrogenase family.</text>
</comment>
<dbReference type="InterPro" id="IPR009100">
    <property type="entry name" value="AcylCoA_DH/oxidase_NM_dom_sf"/>
</dbReference>
<dbReference type="InterPro" id="IPR006091">
    <property type="entry name" value="Acyl-CoA_Oxase/DH_mid-dom"/>
</dbReference>
<evidence type="ECO:0000256" key="4">
    <source>
        <dbReference type="ARBA" id="ARBA00022827"/>
    </source>
</evidence>
<dbReference type="InterPro" id="IPR037069">
    <property type="entry name" value="AcylCoA_DH/ox_N_sf"/>
</dbReference>
<dbReference type="Gene3D" id="1.10.540.10">
    <property type="entry name" value="Acyl-CoA dehydrogenase/oxidase, N-terminal domain"/>
    <property type="match status" value="1"/>
</dbReference>
<dbReference type="CDD" id="cd00567">
    <property type="entry name" value="ACAD"/>
    <property type="match status" value="1"/>
</dbReference>
<dbReference type="Proteomes" id="UP000529637">
    <property type="component" value="Unassembled WGS sequence"/>
</dbReference>
<evidence type="ECO:0000256" key="3">
    <source>
        <dbReference type="ARBA" id="ARBA00022630"/>
    </source>
</evidence>
<dbReference type="GO" id="GO:0050660">
    <property type="term" value="F:flavin adenine dinucleotide binding"/>
    <property type="evidence" value="ECO:0007669"/>
    <property type="project" value="InterPro"/>
</dbReference>
<dbReference type="Gene3D" id="2.40.110.10">
    <property type="entry name" value="Butyryl-CoA Dehydrogenase, subunit A, domain 2"/>
    <property type="match status" value="1"/>
</dbReference>
<protein>
    <submittedName>
        <fullName evidence="9">Acyl-CoA dehydrogenase family protein</fullName>
    </submittedName>
</protein>
<dbReference type="AlphaFoldDB" id="A0A7Y6NN14"/>
<dbReference type="GO" id="GO:0003995">
    <property type="term" value="F:acyl-CoA dehydrogenase activity"/>
    <property type="evidence" value="ECO:0007669"/>
    <property type="project" value="TreeGrafter"/>
</dbReference>
<dbReference type="SUPFAM" id="SSF56645">
    <property type="entry name" value="Acyl-CoA dehydrogenase NM domain-like"/>
    <property type="match status" value="1"/>
</dbReference>
<dbReference type="InterPro" id="IPR009075">
    <property type="entry name" value="AcylCo_DH/oxidase_C"/>
</dbReference>
<evidence type="ECO:0000256" key="1">
    <source>
        <dbReference type="ARBA" id="ARBA00001974"/>
    </source>
</evidence>
<keyword evidence="3" id="KW-0285">Flavoprotein</keyword>
<feature type="domain" description="Acyl-CoA dehydrogenase/oxidase C-terminal" evidence="6">
    <location>
        <begin position="238"/>
        <end position="376"/>
    </location>
</feature>